<dbReference type="OrthoDB" id="419021at2"/>
<evidence type="ECO:0000313" key="4">
    <source>
        <dbReference type="Proteomes" id="UP000218418"/>
    </source>
</evidence>
<feature type="region of interest" description="Disordered" evidence="2">
    <location>
        <begin position="300"/>
        <end position="321"/>
    </location>
</feature>
<name>A0A1Z4LQQ8_9CYAN</name>
<dbReference type="AlphaFoldDB" id="A0A1Z4LQQ8"/>
<feature type="region of interest" description="Disordered" evidence="2">
    <location>
        <begin position="1"/>
        <end position="34"/>
    </location>
</feature>
<evidence type="ECO:0000313" key="3">
    <source>
        <dbReference type="EMBL" id="BAY83569.1"/>
    </source>
</evidence>
<keyword evidence="1" id="KW-0175">Coiled coil</keyword>
<feature type="compositionally biased region" description="Low complexity" evidence="2">
    <location>
        <begin position="305"/>
        <end position="314"/>
    </location>
</feature>
<evidence type="ECO:0000256" key="1">
    <source>
        <dbReference type="SAM" id="Coils"/>
    </source>
</evidence>
<feature type="region of interest" description="Disordered" evidence="2">
    <location>
        <begin position="470"/>
        <end position="507"/>
    </location>
</feature>
<feature type="region of interest" description="Disordered" evidence="2">
    <location>
        <begin position="560"/>
        <end position="610"/>
    </location>
</feature>
<dbReference type="Proteomes" id="UP000218418">
    <property type="component" value="Chromosome"/>
</dbReference>
<accession>A0A1Z4LQQ8</accession>
<reference evidence="3 4" key="1">
    <citation type="submission" date="2017-06" db="EMBL/GenBank/DDBJ databases">
        <title>Genome sequencing of cyanobaciteial culture collection at National Institute for Environmental Studies (NIES).</title>
        <authorList>
            <person name="Hirose Y."/>
            <person name="Shimura Y."/>
            <person name="Fujisawa T."/>
            <person name="Nakamura Y."/>
            <person name="Kawachi M."/>
        </authorList>
    </citation>
    <scope>NUCLEOTIDE SEQUENCE [LARGE SCALE GENOMIC DNA]</scope>
    <source>
        <strain evidence="3 4">NIES-267</strain>
    </source>
</reference>
<feature type="compositionally biased region" description="Polar residues" evidence="2">
    <location>
        <begin position="14"/>
        <end position="33"/>
    </location>
</feature>
<dbReference type="EMBL" id="AP018227">
    <property type="protein sequence ID" value="BAY83569.1"/>
    <property type="molecule type" value="Genomic_DNA"/>
</dbReference>
<keyword evidence="4" id="KW-1185">Reference proteome</keyword>
<feature type="coiled-coil region" evidence="1">
    <location>
        <begin position="117"/>
        <end position="260"/>
    </location>
</feature>
<evidence type="ECO:0000256" key="2">
    <source>
        <dbReference type="SAM" id="MobiDB-lite"/>
    </source>
</evidence>
<sequence>MHEAQTPDDGANIKNLNSVDSSRSSEGTANPFNSILAGEYKAKELLLLAPAREEALSSATVDYPEGETVTEHIDTQVEIIIDSNLNQSSQFDEETDLEADSDLDWVAEPNVEQQQIINAEFDQLLKLNEELRNANNQLYEQAEQLTNALSESEATLQQQRKRSTVAESMLKQHTHELNAAQAQIQSLFEQLESSAQNVQRQESLAESYRGQLEFNQQRLAQLERECALIQGKYSEQTRLLSQSENACRELRTRLKRQQRQTLQFKAALEKSLETSVPGYDNPEDSDSDFLNIKNNSRLNTSHRTQSISSIQSIQPWSAPPESYKTRNDFWEQTLTRYPSNHSESSTPEESSTWEFTANPDITSENTSQNPAEDLVNNDLIDIDSSDEDLTTVNQVVPPSESSENSDLTTINQVVPSLESSNNSDLTNVNQVVPVSESSENSDLTTVNQVVPSLESSDLEEKLETVIQEFFASQTEPVSPQSSQQQGTETSEDENPTWTTIIEPRGTDNDEVVNVETHQNSYIEDEQTVSFTSSINDIDNDETEDYWEEVSHYPAFDLSENAPAFEITTDTDTDTTSPSPLIYPKRPPKGRKSLASVELPKFSQKDDRKNE</sequence>
<proteinExistence type="predicted"/>
<organism evidence="3 4">
    <name type="scientific">Calothrix parasitica NIES-267</name>
    <dbReference type="NCBI Taxonomy" id="1973488"/>
    <lineage>
        <taxon>Bacteria</taxon>
        <taxon>Bacillati</taxon>
        <taxon>Cyanobacteriota</taxon>
        <taxon>Cyanophyceae</taxon>
        <taxon>Nostocales</taxon>
        <taxon>Calotrichaceae</taxon>
        <taxon>Calothrix</taxon>
    </lineage>
</organism>
<protein>
    <submittedName>
        <fullName evidence="3">Uncharacterized protein</fullName>
    </submittedName>
</protein>
<gene>
    <name evidence="3" type="ORF">NIES267_30580</name>
</gene>